<dbReference type="AlphaFoldDB" id="A0A7S0Q0K2"/>
<sequence>MALLESCRNNHLLITTMIESRPALAFAQIERAIDNQRLQSSIGRHLTKQRLSMIPQRLLPRHPFELLPGPAQLLQQQRLHIPVTAWGGDGGVKNGPAHVQDARVRWLA</sequence>
<name>A0A7S0Q0K2_9EUKA</name>
<gene>
    <name evidence="1" type="ORF">CPEL01642_LOCUS5527</name>
</gene>
<organism evidence="1">
    <name type="scientific">Coccolithus braarudii</name>
    <dbReference type="NCBI Taxonomy" id="221442"/>
    <lineage>
        <taxon>Eukaryota</taxon>
        <taxon>Haptista</taxon>
        <taxon>Haptophyta</taxon>
        <taxon>Prymnesiophyceae</taxon>
        <taxon>Coccolithales</taxon>
        <taxon>Coccolithaceae</taxon>
        <taxon>Coccolithus</taxon>
    </lineage>
</organism>
<dbReference type="EMBL" id="HBEY01011512">
    <property type="protein sequence ID" value="CAD8602195.1"/>
    <property type="molecule type" value="Transcribed_RNA"/>
</dbReference>
<reference evidence="1" key="1">
    <citation type="submission" date="2021-01" db="EMBL/GenBank/DDBJ databases">
        <authorList>
            <person name="Corre E."/>
            <person name="Pelletier E."/>
            <person name="Niang G."/>
            <person name="Scheremetjew M."/>
            <person name="Finn R."/>
            <person name="Kale V."/>
            <person name="Holt S."/>
            <person name="Cochrane G."/>
            <person name="Meng A."/>
            <person name="Brown T."/>
            <person name="Cohen L."/>
        </authorList>
    </citation>
    <scope>NUCLEOTIDE SEQUENCE</scope>
    <source>
        <strain evidence="1">PLY182g</strain>
    </source>
</reference>
<proteinExistence type="predicted"/>
<accession>A0A7S0Q0K2</accession>
<evidence type="ECO:0000313" key="1">
    <source>
        <dbReference type="EMBL" id="CAD8602195.1"/>
    </source>
</evidence>
<protein>
    <submittedName>
        <fullName evidence="1">Uncharacterized protein</fullName>
    </submittedName>
</protein>